<evidence type="ECO:0000313" key="1">
    <source>
        <dbReference type="EMBL" id="RMS86218.1"/>
    </source>
</evidence>
<evidence type="ECO:0000313" key="2">
    <source>
        <dbReference type="Proteomes" id="UP000270430"/>
    </source>
</evidence>
<organism evidence="1 2">
    <name type="scientific">Pseudomonas savastanoi</name>
    <name type="common">Pseudomonas syringae pv. savastanoi</name>
    <dbReference type="NCBI Taxonomy" id="29438"/>
    <lineage>
        <taxon>Bacteria</taxon>
        <taxon>Pseudomonadati</taxon>
        <taxon>Pseudomonadota</taxon>
        <taxon>Gammaproteobacteria</taxon>
        <taxon>Pseudomonadales</taxon>
        <taxon>Pseudomonadaceae</taxon>
        <taxon>Pseudomonas</taxon>
    </lineage>
</organism>
<reference evidence="1 2" key="1">
    <citation type="submission" date="2018-08" db="EMBL/GenBank/DDBJ databases">
        <title>Recombination of ecologically and evolutionarily significant loci maintains genetic cohesion in the Pseudomonas syringae species complex.</title>
        <authorList>
            <person name="Dillon M."/>
            <person name="Thakur S."/>
            <person name="Almeida R.N.D."/>
            <person name="Weir B.S."/>
            <person name="Guttman D.S."/>
        </authorList>
    </citation>
    <scope>NUCLEOTIDE SEQUENCE [LARGE SCALE GENOMIC DNA]</scope>
    <source>
        <strain evidence="1 2">ICMP 9420</strain>
    </source>
</reference>
<dbReference type="Proteomes" id="UP000270430">
    <property type="component" value="Unassembled WGS sequence"/>
</dbReference>
<gene>
    <name evidence="1" type="ORF">ALP58_04998</name>
</gene>
<dbReference type="EMBL" id="RBSX01000233">
    <property type="protein sequence ID" value="RMS86218.1"/>
    <property type="molecule type" value="Genomic_DNA"/>
</dbReference>
<dbReference type="AlphaFoldDB" id="A0A3M5GIW2"/>
<comment type="caution">
    <text evidence="1">The sequence shown here is derived from an EMBL/GenBank/DDBJ whole genome shotgun (WGS) entry which is preliminary data.</text>
</comment>
<proteinExistence type="predicted"/>
<sequence>MKEIRMVDQSSILEDANSLIKKIDDLISSIANNDSLVRGKSVRSKLSKLVDECNARHLIAKTKIESFELLAFTINTEAVLQHLNQDMRSDWFVDAIQHRDLFESKSSLSDTLRMLLSADNGRYLGGDRKIYDIPKKGLGIRYSLETDFYDRFIYQAICSYLMPFFDPLLSHRVLSHRYNKHRTSERYIFKSRIELWKTFEGVTKTALKNNQSLLVTDLLNYYENITVASIKSAFEKLLPKVKEGLK</sequence>
<protein>
    <submittedName>
        <fullName evidence="1">Uncharacterized protein</fullName>
    </submittedName>
</protein>
<feature type="non-terminal residue" evidence="1">
    <location>
        <position position="246"/>
    </location>
</feature>
<accession>A0A3M5GIW2</accession>
<name>A0A3M5GIW2_PSESS</name>